<keyword evidence="3" id="KW-1185">Reference proteome</keyword>
<dbReference type="Proteomes" id="UP000076871">
    <property type="component" value="Unassembled WGS sequence"/>
</dbReference>
<protein>
    <submittedName>
        <fullName evidence="2">Macro domain-like protein</fullName>
    </submittedName>
</protein>
<dbReference type="InParanoid" id="A0A165DTB5"/>
<gene>
    <name evidence="2" type="ORF">LAESUDRAFT_813403</name>
</gene>
<dbReference type="InterPro" id="IPR043472">
    <property type="entry name" value="Macro_dom-like"/>
</dbReference>
<dbReference type="GeneID" id="63831511"/>
<dbReference type="InterPro" id="IPR020856">
    <property type="entry name" value="Circadian_clock_protein_KaiA_C"/>
</dbReference>
<reference evidence="2 3" key="1">
    <citation type="journal article" date="2016" name="Mol. Biol. Evol.">
        <title>Comparative Genomics of Early-Diverging Mushroom-Forming Fungi Provides Insights into the Origins of Lignocellulose Decay Capabilities.</title>
        <authorList>
            <person name="Nagy L.G."/>
            <person name="Riley R."/>
            <person name="Tritt A."/>
            <person name="Adam C."/>
            <person name="Daum C."/>
            <person name="Floudas D."/>
            <person name="Sun H."/>
            <person name="Yadav J.S."/>
            <person name="Pangilinan J."/>
            <person name="Larsson K.H."/>
            <person name="Matsuura K."/>
            <person name="Barry K."/>
            <person name="Labutti K."/>
            <person name="Kuo R."/>
            <person name="Ohm R.A."/>
            <person name="Bhattacharya S.S."/>
            <person name="Shirouzu T."/>
            <person name="Yoshinaga Y."/>
            <person name="Martin F.M."/>
            <person name="Grigoriev I.V."/>
            <person name="Hibbett D.S."/>
        </authorList>
    </citation>
    <scope>NUCLEOTIDE SEQUENCE [LARGE SCALE GENOMIC DNA]</scope>
    <source>
        <strain evidence="2 3">93-53</strain>
    </source>
</reference>
<dbReference type="PROSITE" id="PS51431">
    <property type="entry name" value="KAIA_C"/>
    <property type="match status" value="1"/>
</dbReference>
<dbReference type="Gene3D" id="3.40.220.10">
    <property type="entry name" value="Leucine Aminopeptidase, subunit E, domain 1"/>
    <property type="match status" value="1"/>
</dbReference>
<dbReference type="STRING" id="1314785.A0A165DTB5"/>
<dbReference type="AlphaFoldDB" id="A0A165DTB5"/>
<sequence length="234" mass="25927">MDVRFTLLDLSAALIEEWQRAFNQHLPNAVPDRITLVQAMLADLKPPLSQFDCIVSPANSYGRLDGGFDYFLSEAIAPADDLLAPTRLVQATLYRRWRGYAPPGTCTLVSLSGSTCENNSHACAYIAICPTMRIPEVVLWNREVVYNCVWSLLVAVDEHNRSVKATGAGTEIRRVLMTGLATGVGCVSAERCAQQMALAMKHFEDASLNADKWSALGWDDAIRYTEESRATHRF</sequence>
<evidence type="ECO:0000313" key="2">
    <source>
        <dbReference type="EMBL" id="KZT05589.1"/>
    </source>
</evidence>
<dbReference type="SUPFAM" id="SSF52949">
    <property type="entry name" value="Macro domain-like"/>
    <property type="match status" value="1"/>
</dbReference>
<dbReference type="EMBL" id="KV427629">
    <property type="protein sequence ID" value="KZT05589.1"/>
    <property type="molecule type" value="Genomic_DNA"/>
</dbReference>
<feature type="domain" description="KaiA C-terminal" evidence="1">
    <location>
        <begin position="1"/>
        <end position="24"/>
    </location>
</feature>
<dbReference type="RefSeq" id="XP_040763329.1">
    <property type="nucleotide sequence ID" value="XM_040914484.1"/>
</dbReference>
<proteinExistence type="predicted"/>
<name>A0A165DTB5_9APHY</name>
<evidence type="ECO:0000259" key="1">
    <source>
        <dbReference type="PROSITE" id="PS51431"/>
    </source>
</evidence>
<accession>A0A165DTB5</accession>
<dbReference type="GO" id="GO:0007623">
    <property type="term" value="P:circadian rhythm"/>
    <property type="evidence" value="ECO:0007669"/>
    <property type="project" value="InterPro"/>
</dbReference>
<organism evidence="2 3">
    <name type="scientific">Laetiporus sulphureus 93-53</name>
    <dbReference type="NCBI Taxonomy" id="1314785"/>
    <lineage>
        <taxon>Eukaryota</taxon>
        <taxon>Fungi</taxon>
        <taxon>Dikarya</taxon>
        <taxon>Basidiomycota</taxon>
        <taxon>Agaricomycotina</taxon>
        <taxon>Agaricomycetes</taxon>
        <taxon>Polyporales</taxon>
        <taxon>Laetiporus</taxon>
    </lineage>
</organism>
<evidence type="ECO:0000313" key="3">
    <source>
        <dbReference type="Proteomes" id="UP000076871"/>
    </source>
</evidence>
<dbReference type="OrthoDB" id="6082470at2759"/>